<dbReference type="Proteomes" id="UP001066276">
    <property type="component" value="Chromosome 4_2"/>
</dbReference>
<proteinExistence type="predicted"/>
<feature type="compositionally biased region" description="Polar residues" evidence="1">
    <location>
        <begin position="84"/>
        <end position="107"/>
    </location>
</feature>
<accession>A0AAV7SHJ4</accession>
<protein>
    <submittedName>
        <fullName evidence="2">Uncharacterized protein</fullName>
    </submittedName>
</protein>
<reference evidence="2" key="1">
    <citation type="journal article" date="2022" name="bioRxiv">
        <title>Sequencing and chromosome-scale assembly of the giantPleurodeles waltlgenome.</title>
        <authorList>
            <person name="Brown T."/>
            <person name="Elewa A."/>
            <person name="Iarovenko S."/>
            <person name="Subramanian E."/>
            <person name="Araus A.J."/>
            <person name="Petzold A."/>
            <person name="Susuki M."/>
            <person name="Suzuki K.-i.T."/>
            <person name="Hayashi T."/>
            <person name="Toyoda A."/>
            <person name="Oliveira C."/>
            <person name="Osipova E."/>
            <person name="Leigh N.D."/>
            <person name="Simon A."/>
            <person name="Yun M.H."/>
        </authorList>
    </citation>
    <scope>NUCLEOTIDE SEQUENCE</scope>
    <source>
        <strain evidence="2">20211129_DDA</strain>
        <tissue evidence="2">Liver</tissue>
    </source>
</reference>
<organism evidence="2 3">
    <name type="scientific">Pleurodeles waltl</name>
    <name type="common">Iberian ribbed newt</name>
    <dbReference type="NCBI Taxonomy" id="8319"/>
    <lineage>
        <taxon>Eukaryota</taxon>
        <taxon>Metazoa</taxon>
        <taxon>Chordata</taxon>
        <taxon>Craniata</taxon>
        <taxon>Vertebrata</taxon>
        <taxon>Euteleostomi</taxon>
        <taxon>Amphibia</taxon>
        <taxon>Batrachia</taxon>
        <taxon>Caudata</taxon>
        <taxon>Salamandroidea</taxon>
        <taxon>Salamandridae</taxon>
        <taxon>Pleurodelinae</taxon>
        <taxon>Pleurodeles</taxon>
    </lineage>
</organism>
<comment type="caution">
    <text evidence="2">The sequence shown here is derived from an EMBL/GenBank/DDBJ whole genome shotgun (WGS) entry which is preliminary data.</text>
</comment>
<dbReference type="EMBL" id="JANPWB010000008">
    <property type="protein sequence ID" value="KAJ1163504.1"/>
    <property type="molecule type" value="Genomic_DNA"/>
</dbReference>
<name>A0AAV7SHJ4_PLEWA</name>
<feature type="region of interest" description="Disordered" evidence="1">
    <location>
        <begin position="83"/>
        <end position="107"/>
    </location>
</feature>
<dbReference type="AlphaFoldDB" id="A0AAV7SHJ4"/>
<sequence length="160" mass="17408">MVAVVSQECDTGPKIKSRRRVLNTKSMDRATKLAVYTPQDRTMAFADVSDPWNDKSTCICDLLDGKLRPLFVRLDMMEAKLDNLGSNPTQGPLSSNTQHPSNNEEGSCSNVNANYIVEFASAETGTSTAPIVSAIPPSNGCRSDLVNPSCSCHTGRFFQF</sequence>
<evidence type="ECO:0000256" key="1">
    <source>
        <dbReference type="SAM" id="MobiDB-lite"/>
    </source>
</evidence>
<evidence type="ECO:0000313" key="3">
    <source>
        <dbReference type="Proteomes" id="UP001066276"/>
    </source>
</evidence>
<keyword evidence="3" id="KW-1185">Reference proteome</keyword>
<gene>
    <name evidence="2" type="ORF">NDU88_003962</name>
</gene>
<evidence type="ECO:0000313" key="2">
    <source>
        <dbReference type="EMBL" id="KAJ1163504.1"/>
    </source>
</evidence>